<gene>
    <name evidence="3" type="ORF">EZS28_002432</name>
</gene>
<reference evidence="3 4" key="1">
    <citation type="submission" date="2019-03" db="EMBL/GenBank/DDBJ databases">
        <title>Single cell metagenomics reveals metabolic interactions within the superorganism composed of flagellate Streblomastix strix and complex community of Bacteroidetes bacteria on its surface.</title>
        <authorList>
            <person name="Treitli S.C."/>
            <person name="Kolisko M."/>
            <person name="Husnik F."/>
            <person name="Keeling P."/>
            <person name="Hampl V."/>
        </authorList>
    </citation>
    <scope>NUCLEOTIDE SEQUENCE [LARGE SCALE GENOMIC DNA]</scope>
    <source>
        <strain evidence="3">ST1C</strain>
    </source>
</reference>
<feature type="compositionally biased region" description="Polar residues" evidence="2">
    <location>
        <begin position="79"/>
        <end position="89"/>
    </location>
</feature>
<organism evidence="3 4">
    <name type="scientific">Streblomastix strix</name>
    <dbReference type="NCBI Taxonomy" id="222440"/>
    <lineage>
        <taxon>Eukaryota</taxon>
        <taxon>Metamonada</taxon>
        <taxon>Preaxostyla</taxon>
        <taxon>Oxymonadida</taxon>
        <taxon>Streblomastigidae</taxon>
        <taxon>Streblomastix</taxon>
    </lineage>
</organism>
<accession>A0A5J4X3Z2</accession>
<dbReference type="Proteomes" id="UP000324800">
    <property type="component" value="Unassembled WGS sequence"/>
</dbReference>
<evidence type="ECO:0000256" key="2">
    <source>
        <dbReference type="SAM" id="MobiDB-lite"/>
    </source>
</evidence>
<dbReference type="AlphaFoldDB" id="A0A5J4X3Z2"/>
<protein>
    <submittedName>
        <fullName evidence="3">Uncharacterized protein</fullName>
    </submittedName>
</protein>
<keyword evidence="1" id="KW-0175">Coiled coil</keyword>
<feature type="region of interest" description="Disordered" evidence="2">
    <location>
        <begin position="445"/>
        <end position="476"/>
    </location>
</feature>
<comment type="caution">
    <text evidence="3">The sequence shown here is derived from an EMBL/GenBank/DDBJ whole genome shotgun (WGS) entry which is preliminary data.</text>
</comment>
<dbReference type="EMBL" id="SNRW01000294">
    <property type="protein sequence ID" value="KAA6402037.1"/>
    <property type="molecule type" value="Genomic_DNA"/>
</dbReference>
<evidence type="ECO:0000256" key="1">
    <source>
        <dbReference type="SAM" id="Coils"/>
    </source>
</evidence>
<feature type="region of interest" description="Disordered" evidence="2">
    <location>
        <begin position="75"/>
        <end position="104"/>
    </location>
</feature>
<name>A0A5J4X3Z2_9EUKA</name>
<evidence type="ECO:0000313" key="3">
    <source>
        <dbReference type="EMBL" id="KAA6402037.1"/>
    </source>
</evidence>
<evidence type="ECO:0000313" key="4">
    <source>
        <dbReference type="Proteomes" id="UP000324800"/>
    </source>
</evidence>
<sequence length="644" mass="72960">MNFASPVSIASHFGMSSGVFTGDNISLGEFEGTGFSDAFSKFLASASSIPGQQSTLQQSYQSPNFLQAEVTLPPGSDIAKQSLSPQDTPEPSIKKEEEKEEINVDNKVEQSNIADDKEESDILGDLIRKLGQKTIENKRLRDELSKYKDNNDGIMIKLQELSKENDKVQNELRDITNSSQKMINEIERLHLEKDQIGSQYKETKEQFRKSLDSFPSIFIPPSHSSISEQSSMYKNVLFQLVNIQNLKEYPCRIQAKSQILLLALLSAEHCSAEDPDTVYCPHSSFQNEIMVVEMVQTLKEISSTNKPDKEVGKKGVDLNRKSSYQSQLNSNSLQVEILNVYDNIAACFKFAQLNISSEFFSNNGVIFVAPHLLSQHPAIVSKTVQLFLALSRQQPINYTSMTELNSIIQPNSEILKLSISPSSAFLYSQSPSPTHFKYPYSSYRDKDNKQGNIQRSQSYDNYSQVHDSQKRSSSISSELSFKGKNLKKIIQIQSTSRDFIQGSMQIEAKEGTVFERECGNSWIQLLLFRALRRCFRFQAIQSMQEDTDIEQIEDEIDITKKVEEIESSIVILLERTTKNSAIATQIDGKEKLAELIREKIRLMNKQKEKEKDDQLNSTRISSNARKQLLISNLKAILRNISLLQ</sequence>
<proteinExistence type="predicted"/>
<feature type="compositionally biased region" description="Polar residues" evidence="2">
    <location>
        <begin position="450"/>
        <end position="476"/>
    </location>
</feature>
<feature type="coiled-coil region" evidence="1">
    <location>
        <begin position="130"/>
        <end position="206"/>
    </location>
</feature>
<feature type="compositionally biased region" description="Basic and acidic residues" evidence="2">
    <location>
        <begin position="92"/>
        <end position="104"/>
    </location>
</feature>